<sequence length="207" mass="23988">MVENIGIIDTPKIYQRNSASIPLALKEKAKNFYCRDDISCQAPGNHDSITVKDDGTMLKVQKRSLLYTLNEVYRLSLNENTDDRISCSSFKELRPPNVLYKSLTSHSMCICLYHENVLLLIQALNAHIDGFGTIGFNTFVKLLVCNDMNESCMFTECDPCRDQFRTRAIDHTGTVRDCVKYLHDRIEQYLFHVFIKWRQSEYFQSAH</sequence>
<dbReference type="EMBL" id="CAJNOJ010000748">
    <property type="protein sequence ID" value="CAF1518109.1"/>
    <property type="molecule type" value="Genomic_DNA"/>
</dbReference>
<evidence type="ECO:0000313" key="1">
    <source>
        <dbReference type="EMBL" id="CAF1095717.1"/>
    </source>
</evidence>
<dbReference type="PANTHER" id="PTHR46601:SF2">
    <property type="entry name" value="UBIQUITIN-LIKE PROTEASE FAMILY PROFILE DOMAIN-CONTAINING PROTEIN"/>
    <property type="match status" value="1"/>
</dbReference>
<accession>A0A815UII1</accession>
<reference evidence="2" key="1">
    <citation type="submission" date="2021-02" db="EMBL/GenBank/DDBJ databases">
        <authorList>
            <person name="Nowell W R."/>
        </authorList>
    </citation>
    <scope>NUCLEOTIDE SEQUENCE</scope>
</reference>
<dbReference type="Proteomes" id="UP000663828">
    <property type="component" value="Unassembled WGS sequence"/>
</dbReference>
<name>A0A815UII1_ADIRI</name>
<dbReference type="Proteomes" id="UP000663852">
    <property type="component" value="Unassembled WGS sequence"/>
</dbReference>
<gene>
    <name evidence="2" type="ORF">EDS130_LOCUS43689</name>
    <name evidence="1" type="ORF">XAT740_LOCUS18081</name>
</gene>
<dbReference type="OrthoDB" id="10062343at2759"/>
<protein>
    <submittedName>
        <fullName evidence="2">Uncharacterized protein</fullName>
    </submittedName>
</protein>
<comment type="caution">
    <text evidence="2">The sequence shown here is derived from an EMBL/GenBank/DDBJ whole genome shotgun (WGS) entry which is preliminary data.</text>
</comment>
<dbReference type="EMBL" id="CAJNOR010001196">
    <property type="protein sequence ID" value="CAF1095717.1"/>
    <property type="molecule type" value="Genomic_DNA"/>
</dbReference>
<organism evidence="2 4">
    <name type="scientific">Adineta ricciae</name>
    <name type="common">Rotifer</name>
    <dbReference type="NCBI Taxonomy" id="249248"/>
    <lineage>
        <taxon>Eukaryota</taxon>
        <taxon>Metazoa</taxon>
        <taxon>Spiralia</taxon>
        <taxon>Gnathifera</taxon>
        <taxon>Rotifera</taxon>
        <taxon>Eurotatoria</taxon>
        <taxon>Bdelloidea</taxon>
        <taxon>Adinetida</taxon>
        <taxon>Adinetidae</taxon>
        <taxon>Adineta</taxon>
    </lineage>
</organism>
<proteinExistence type="predicted"/>
<dbReference type="PANTHER" id="PTHR46601">
    <property type="entry name" value="ULP_PROTEASE DOMAIN-CONTAINING PROTEIN"/>
    <property type="match status" value="1"/>
</dbReference>
<keyword evidence="3" id="KW-1185">Reference proteome</keyword>
<dbReference type="AlphaFoldDB" id="A0A815UII1"/>
<evidence type="ECO:0000313" key="4">
    <source>
        <dbReference type="Proteomes" id="UP000663852"/>
    </source>
</evidence>
<evidence type="ECO:0000313" key="2">
    <source>
        <dbReference type="EMBL" id="CAF1518109.1"/>
    </source>
</evidence>
<evidence type="ECO:0000313" key="3">
    <source>
        <dbReference type="Proteomes" id="UP000663828"/>
    </source>
</evidence>